<accession>A0ABR6HZI6</accession>
<evidence type="ECO:0000256" key="3">
    <source>
        <dbReference type="ARBA" id="ARBA00022679"/>
    </source>
</evidence>
<organism evidence="9 10">
    <name type="scientific">Erythrobacter ramosus</name>
    <dbReference type="NCBI Taxonomy" id="35811"/>
    <lineage>
        <taxon>Bacteria</taxon>
        <taxon>Pseudomonadati</taxon>
        <taxon>Pseudomonadota</taxon>
        <taxon>Alphaproteobacteria</taxon>
        <taxon>Sphingomonadales</taxon>
        <taxon>Erythrobacteraceae</taxon>
        <taxon>Erythrobacter/Porphyrobacter group</taxon>
        <taxon>Erythrobacter</taxon>
    </lineage>
</organism>
<evidence type="ECO:0008006" key="11">
    <source>
        <dbReference type="Google" id="ProtNLM"/>
    </source>
</evidence>
<evidence type="ECO:0000256" key="8">
    <source>
        <dbReference type="SAM" id="Phobius"/>
    </source>
</evidence>
<evidence type="ECO:0000256" key="4">
    <source>
        <dbReference type="ARBA" id="ARBA00022692"/>
    </source>
</evidence>
<dbReference type="InterPro" id="IPR018584">
    <property type="entry name" value="GT87"/>
</dbReference>
<dbReference type="RefSeq" id="WP_183363615.1">
    <property type="nucleotide sequence ID" value="NZ_BAAADZ010000010.1"/>
</dbReference>
<evidence type="ECO:0000256" key="7">
    <source>
        <dbReference type="ARBA" id="ARBA00024033"/>
    </source>
</evidence>
<dbReference type="Pfam" id="PF09594">
    <property type="entry name" value="GT87"/>
    <property type="match status" value="1"/>
</dbReference>
<evidence type="ECO:0000256" key="1">
    <source>
        <dbReference type="ARBA" id="ARBA00004651"/>
    </source>
</evidence>
<proteinExistence type="inferred from homology"/>
<evidence type="ECO:0000313" key="10">
    <source>
        <dbReference type="Proteomes" id="UP000548685"/>
    </source>
</evidence>
<feature type="transmembrane region" description="Helical" evidence="8">
    <location>
        <begin position="108"/>
        <end position="130"/>
    </location>
</feature>
<feature type="transmembrane region" description="Helical" evidence="8">
    <location>
        <begin position="305"/>
        <end position="322"/>
    </location>
</feature>
<keyword evidence="3" id="KW-0808">Transferase</keyword>
<reference evidence="9 10" key="1">
    <citation type="submission" date="2020-08" db="EMBL/GenBank/DDBJ databases">
        <title>Genomic Encyclopedia of Type Strains, Phase IV (KMG-IV): sequencing the most valuable type-strain genomes for metagenomic binning, comparative biology and taxonomic classification.</title>
        <authorList>
            <person name="Goeker M."/>
        </authorList>
    </citation>
    <scope>NUCLEOTIDE SEQUENCE [LARGE SCALE GENOMIC DNA]</scope>
    <source>
        <strain evidence="9 10">DSM 8510</strain>
    </source>
</reference>
<comment type="similarity">
    <text evidence="7">Belongs to the glycosyltransferase 87 family.</text>
</comment>
<keyword evidence="10" id="KW-1185">Reference proteome</keyword>
<feature type="transmembrane region" description="Helical" evidence="8">
    <location>
        <begin position="366"/>
        <end position="387"/>
    </location>
</feature>
<dbReference type="EMBL" id="JACICE010000002">
    <property type="protein sequence ID" value="MBB3776063.1"/>
    <property type="molecule type" value="Genomic_DNA"/>
</dbReference>
<feature type="transmembrane region" description="Helical" evidence="8">
    <location>
        <begin position="20"/>
        <end position="39"/>
    </location>
</feature>
<feature type="transmembrane region" description="Helical" evidence="8">
    <location>
        <begin position="182"/>
        <end position="207"/>
    </location>
</feature>
<comment type="subcellular location">
    <subcellularLocation>
        <location evidence="1">Cell membrane</location>
        <topology evidence="1">Multi-pass membrane protein</topology>
    </subcellularLocation>
</comment>
<evidence type="ECO:0000313" key="9">
    <source>
        <dbReference type="EMBL" id="MBB3776063.1"/>
    </source>
</evidence>
<evidence type="ECO:0000256" key="5">
    <source>
        <dbReference type="ARBA" id="ARBA00022989"/>
    </source>
</evidence>
<feature type="transmembrane region" description="Helical" evidence="8">
    <location>
        <begin position="277"/>
        <end position="298"/>
    </location>
</feature>
<feature type="transmembrane region" description="Helical" evidence="8">
    <location>
        <begin position="142"/>
        <end position="170"/>
    </location>
</feature>
<keyword evidence="5 8" id="KW-1133">Transmembrane helix</keyword>
<name>A0ABR6HZI6_9SPHN</name>
<evidence type="ECO:0000256" key="2">
    <source>
        <dbReference type="ARBA" id="ARBA00022475"/>
    </source>
</evidence>
<keyword evidence="6 8" id="KW-0472">Membrane</keyword>
<dbReference type="Proteomes" id="UP000548685">
    <property type="component" value="Unassembled WGS sequence"/>
</dbReference>
<sequence>MGWDVLRKAEWLGAERARGYLVLLALVNAATLAFLLLTSTNGIDRNGFLIGTDFISFWTSGRMLVAGANVYDTLAHVAAQREFYTLPGEYTAFFYPPSFLPFVWPLGFLPYFPALAAWLTLTGGAFLAAVRAWFAALGLKGPALVLIAAFPPVIVTLTHGQTSFLVAALLGGGLLLVRERPWLAGVLIGLATIKPQLGLLVPVALLASGQWRTIAGAGGAALGLAGLAILIFGPQVWADWLAITQTASSATDSGTIGFAKMVSLFAGLRLIGVPSGFAMALQVGVTIAVPATVAAACWRRSFTPGMGALVLAGAPLATPFVLDYDMVLTAFPLAYLFARGRAEGFADWERITIAATFAAVAFARPLAINAGVPIMPLLLTLLFLLVWRRVRGEIAA</sequence>
<keyword evidence="4 8" id="KW-0812">Transmembrane</keyword>
<protein>
    <recommendedName>
        <fullName evidence="11">DUF2029 domain-containing protein</fullName>
    </recommendedName>
</protein>
<feature type="transmembrane region" description="Helical" evidence="8">
    <location>
        <begin position="214"/>
        <end position="232"/>
    </location>
</feature>
<keyword evidence="2" id="KW-1003">Cell membrane</keyword>
<evidence type="ECO:0000256" key="6">
    <source>
        <dbReference type="ARBA" id="ARBA00023136"/>
    </source>
</evidence>
<comment type="caution">
    <text evidence="9">The sequence shown here is derived from an EMBL/GenBank/DDBJ whole genome shotgun (WGS) entry which is preliminary data.</text>
</comment>
<gene>
    <name evidence="9" type="ORF">FHS52_002032</name>
</gene>